<dbReference type="GO" id="GO:0005829">
    <property type="term" value="C:cytosol"/>
    <property type="evidence" value="ECO:0007669"/>
    <property type="project" value="TreeGrafter"/>
</dbReference>
<comment type="caution">
    <text evidence="7">Lacks conserved residue(s) required for the propagation of feature annotation.</text>
</comment>
<keyword evidence="7" id="KW-0479">Metal-binding</keyword>
<evidence type="ECO:0000313" key="10">
    <source>
        <dbReference type="Proteomes" id="UP000215261"/>
    </source>
</evidence>
<feature type="binding site" evidence="7">
    <location>
        <position position="32"/>
    </location>
    <ligand>
        <name>substrate</name>
    </ligand>
</feature>
<dbReference type="GO" id="GO:0009073">
    <property type="term" value="P:aromatic amino acid family biosynthetic process"/>
    <property type="evidence" value="ECO:0007669"/>
    <property type="project" value="UniProtKB-KW"/>
</dbReference>
<dbReference type="EMBL" id="CP104396">
    <property type="protein sequence ID" value="UXC64224.1"/>
    <property type="molecule type" value="Genomic_DNA"/>
</dbReference>
<feature type="binding site" evidence="7">
    <location>
        <begin position="10"/>
        <end position="15"/>
    </location>
    <ligand>
        <name>ATP</name>
        <dbReference type="ChEBI" id="CHEBI:30616"/>
    </ligand>
</feature>
<evidence type="ECO:0000256" key="4">
    <source>
        <dbReference type="ARBA" id="ARBA00022777"/>
    </source>
</evidence>
<feature type="binding site" evidence="7">
    <location>
        <position position="134"/>
    </location>
    <ligand>
        <name>substrate</name>
    </ligand>
</feature>
<comment type="cofactor">
    <cofactor evidence="7">
        <name>Mg(2+)</name>
        <dbReference type="ChEBI" id="CHEBI:18420"/>
    </cofactor>
    <text evidence="7">Binds 1 Mg(2+) ion per subunit.</text>
</comment>
<keyword evidence="2 7" id="KW-0808">Transferase</keyword>
<keyword evidence="7" id="KW-0963">Cytoplasm</keyword>
<proteinExistence type="inferred from homology"/>
<evidence type="ECO:0000313" key="8">
    <source>
        <dbReference type="EMBL" id="OXS39440.1"/>
    </source>
</evidence>
<dbReference type="UniPathway" id="UPA00053">
    <property type="reaction ID" value="UER00088"/>
</dbReference>
<comment type="subunit">
    <text evidence="7">Monomer.</text>
</comment>
<dbReference type="Pfam" id="PF01202">
    <property type="entry name" value="SKI"/>
    <property type="match status" value="1"/>
</dbReference>
<comment type="catalytic activity">
    <reaction evidence="7">
        <text>shikimate + ATP = 3-phosphoshikimate + ADP + H(+)</text>
        <dbReference type="Rhea" id="RHEA:13121"/>
        <dbReference type="ChEBI" id="CHEBI:15378"/>
        <dbReference type="ChEBI" id="CHEBI:30616"/>
        <dbReference type="ChEBI" id="CHEBI:36208"/>
        <dbReference type="ChEBI" id="CHEBI:145989"/>
        <dbReference type="ChEBI" id="CHEBI:456216"/>
        <dbReference type="EC" id="2.7.1.71"/>
    </reaction>
</comment>
<dbReference type="EC" id="2.7.1.71" evidence="7"/>
<dbReference type="InterPro" id="IPR031322">
    <property type="entry name" value="Shikimate/glucono_kinase"/>
</dbReference>
<dbReference type="HAMAP" id="MF_00109">
    <property type="entry name" value="Shikimate_kinase"/>
    <property type="match status" value="1"/>
</dbReference>
<dbReference type="SUPFAM" id="SSF52540">
    <property type="entry name" value="P-loop containing nucleoside triphosphate hydrolases"/>
    <property type="match status" value="1"/>
</dbReference>
<dbReference type="CDD" id="cd00464">
    <property type="entry name" value="SK"/>
    <property type="match status" value="1"/>
</dbReference>
<sequence length="168" mass="18280">MEIVLIGFMGSGKTTISQLLGKILAKPVVDLDQAIVKQAGSEITEIFNRHGEQYFRQLEHDSLKRIITESGILATGGGTPLRADNAEILATSGAKVILLEASGETILERLKTDCSRPLAKQMAKQQLLALKQARQSHYQQCADLTIQTDKLTPKEVVAKILASLETVV</sequence>
<dbReference type="PRINTS" id="PR01100">
    <property type="entry name" value="SHIKIMTKNASE"/>
</dbReference>
<dbReference type="GO" id="GO:0009423">
    <property type="term" value="P:chorismate biosynthetic process"/>
    <property type="evidence" value="ECO:0007669"/>
    <property type="project" value="UniProtKB-UniRule"/>
</dbReference>
<evidence type="ECO:0000256" key="2">
    <source>
        <dbReference type="ARBA" id="ARBA00022679"/>
    </source>
</evidence>
<keyword evidence="4 7" id="KW-0418">Kinase</keyword>
<feature type="binding site" evidence="7">
    <location>
        <position position="116"/>
    </location>
    <ligand>
        <name>ATP</name>
        <dbReference type="ChEBI" id="CHEBI:30616"/>
    </ligand>
</feature>
<dbReference type="InterPro" id="IPR000623">
    <property type="entry name" value="Shikimate_kinase/TSH1"/>
</dbReference>
<evidence type="ECO:0000256" key="6">
    <source>
        <dbReference type="ARBA" id="ARBA00023141"/>
    </source>
</evidence>
<feature type="binding site" evidence="7">
    <location>
        <position position="77"/>
    </location>
    <ligand>
        <name>substrate</name>
    </ligand>
</feature>
<reference evidence="9" key="2">
    <citation type="submission" date="2022-09" db="EMBL/GenBank/DDBJ databases">
        <title>Complete genome of Ligilactobacillus agilis AM_LB6, isolated from chicken feces.</title>
        <authorList>
            <person name="den Bakker H.C."/>
            <person name="Mann A."/>
        </authorList>
    </citation>
    <scope>NUCLEOTIDE SEQUENCE</scope>
    <source>
        <strain evidence="9">AM_LB6</strain>
    </source>
</reference>
<evidence type="ECO:0000256" key="7">
    <source>
        <dbReference type="HAMAP-Rule" id="MF_00109"/>
    </source>
</evidence>
<dbReference type="InterPro" id="IPR027417">
    <property type="entry name" value="P-loop_NTPase"/>
</dbReference>
<keyword evidence="3 7" id="KW-0547">Nucleotide-binding</keyword>
<comment type="pathway">
    <text evidence="7">Metabolic intermediate biosynthesis; chorismate biosynthesis; chorismate from D-erythrose 4-phosphate and phosphoenolpyruvate: step 5/7.</text>
</comment>
<keyword evidence="7" id="KW-0460">Magnesium</keyword>
<evidence type="ECO:0000256" key="1">
    <source>
        <dbReference type="ARBA" id="ARBA00022605"/>
    </source>
</evidence>
<name>A0A231QN10_9LACO</name>
<dbReference type="GeneID" id="75137028"/>
<keyword evidence="5 7" id="KW-0067">ATP-binding</keyword>
<dbReference type="GO" id="GO:0005524">
    <property type="term" value="F:ATP binding"/>
    <property type="evidence" value="ECO:0007669"/>
    <property type="project" value="UniProtKB-UniRule"/>
</dbReference>
<accession>A0A231QN10</accession>
<evidence type="ECO:0000256" key="3">
    <source>
        <dbReference type="ARBA" id="ARBA00022741"/>
    </source>
</evidence>
<dbReference type="GO" id="GO:0000287">
    <property type="term" value="F:magnesium ion binding"/>
    <property type="evidence" value="ECO:0007669"/>
    <property type="project" value="UniProtKB-UniRule"/>
</dbReference>
<dbReference type="Proteomes" id="UP001058429">
    <property type="component" value="Chromosome"/>
</dbReference>
<dbReference type="Gene3D" id="3.40.50.300">
    <property type="entry name" value="P-loop containing nucleotide triphosphate hydrolases"/>
    <property type="match status" value="1"/>
</dbReference>
<comment type="subcellular location">
    <subcellularLocation>
        <location evidence="7">Cytoplasm</location>
    </subcellularLocation>
</comment>
<dbReference type="Proteomes" id="UP000215261">
    <property type="component" value="Unassembled WGS sequence"/>
</dbReference>
<protein>
    <recommendedName>
        <fullName evidence="7">Shikimate kinase</fullName>
        <shortName evidence="7">SK</shortName>
        <ecNumber evidence="7">2.7.1.71</ecNumber>
    </recommendedName>
</protein>
<dbReference type="EMBL" id="LUGO01000059">
    <property type="protein sequence ID" value="OXS39440.1"/>
    <property type="molecule type" value="Genomic_DNA"/>
</dbReference>
<dbReference type="RefSeq" id="WP_089144359.1">
    <property type="nucleotide sequence ID" value="NZ_BLAM01000056.1"/>
</dbReference>
<dbReference type="PANTHER" id="PTHR21087">
    <property type="entry name" value="SHIKIMATE KINASE"/>
    <property type="match status" value="1"/>
</dbReference>
<reference evidence="8 10" key="1">
    <citation type="submission" date="2016-03" db="EMBL/GenBank/DDBJ databases">
        <title>Sequencing of Lactobacillus Species from Commercial Turkeys.</title>
        <authorList>
            <person name="Johnson T.J."/>
            <person name="Youmans B.P."/>
            <person name="Case K.A."/>
        </authorList>
    </citation>
    <scope>NUCLEOTIDE SEQUENCE [LARGE SCALE GENOMIC DNA]</scope>
    <source>
        <strain evidence="8 10">UMNLA1</strain>
    </source>
</reference>
<keyword evidence="6 7" id="KW-0057">Aromatic amino acid biosynthesis</keyword>
<dbReference type="GO" id="GO:0008652">
    <property type="term" value="P:amino acid biosynthetic process"/>
    <property type="evidence" value="ECO:0007669"/>
    <property type="project" value="UniProtKB-KW"/>
</dbReference>
<gene>
    <name evidence="7" type="primary">aroK</name>
    <name evidence="8" type="ORF">AYP69_07155</name>
    <name evidence="9" type="ORF">N4562_04200</name>
</gene>
<feature type="binding site" evidence="7">
    <location>
        <position position="14"/>
    </location>
    <ligand>
        <name>Mg(2+)</name>
        <dbReference type="ChEBI" id="CHEBI:18420"/>
    </ligand>
</feature>
<evidence type="ECO:0000313" key="9">
    <source>
        <dbReference type="EMBL" id="UXC64224.1"/>
    </source>
</evidence>
<feature type="binding site" evidence="7">
    <location>
        <position position="56"/>
    </location>
    <ligand>
        <name>substrate</name>
    </ligand>
</feature>
<dbReference type="AlphaFoldDB" id="A0A231QN10"/>
<comment type="function">
    <text evidence="7">Catalyzes the specific phosphorylation of the 3-hydroxyl group of shikimic acid using ATP as a cosubstrate.</text>
</comment>
<keyword evidence="1 7" id="KW-0028">Amino-acid biosynthesis</keyword>
<comment type="similarity">
    <text evidence="7">Belongs to the shikimate kinase family.</text>
</comment>
<evidence type="ECO:0000256" key="5">
    <source>
        <dbReference type="ARBA" id="ARBA00022840"/>
    </source>
</evidence>
<dbReference type="GO" id="GO:0004765">
    <property type="term" value="F:shikimate kinase activity"/>
    <property type="evidence" value="ECO:0007669"/>
    <property type="project" value="UniProtKB-UniRule"/>
</dbReference>
<dbReference type="PANTHER" id="PTHR21087:SF16">
    <property type="entry name" value="SHIKIMATE KINASE 1, CHLOROPLASTIC"/>
    <property type="match status" value="1"/>
</dbReference>
<organism evidence="8 10">
    <name type="scientific">Ligilactobacillus agilis</name>
    <dbReference type="NCBI Taxonomy" id="1601"/>
    <lineage>
        <taxon>Bacteria</taxon>
        <taxon>Bacillati</taxon>
        <taxon>Bacillota</taxon>
        <taxon>Bacilli</taxon>
        <taxon>Lactobacillales</taxon>
        <taxon>Lactobacillaceae</taxon>
        <taxon>Ligilactobacillus</taxon>
    </lineage>
</organism>